<dbReference type="Proteomes" id="UP001497525">
    <property type="component" value="Unassembled WGS sequence"/>
</dbReference>
<name>A0AAV2T2V8_CALDB</name>
<reference evidence="1" key="1">
    <citation type="submission" date="2024-06" db="EMBL/GenBank/DDBJ databases">
        <authorList>
            <person name="Liu X."/>
            <person name="Lenzi L."/>
            <person name="Haldenby T S."/>
            <person name="Uol C."/>
        </authorList>
    </citation>
    <scope>NUCLEOTIDE SEQUENCE</scope>
</reference>
<proteinExistence type="predicted"/>
<evidence type="ECO:0000313" key="1">
    <source>
        <dbReference type="EMBL" id="CAL5130586.1"/>
    </source>
</evidence>
<organism evidence="1 2">
    <name type="scientific">Calicophoron daubneyi</name>
    <name type="common">Rumen fluke</name>
    <name type="synonym">Paramphistomum daubneyi</name>
    <dbReference type="NCBI Taxonomy" id="300641"/>
    <lineage>
        <taxon>Eukaryota</taxon>
        <taxon>Metazoa</taxon>
        <taxon>Spiralia</taxon>
        <taxon>Lophotrochozoa</taxon>
        <taxon>Platyhelminthes</taxon>
        <taxon>Trematoda</taxon>
        <taxon>Digenea</taxon>
        <taxon>Plagiorchiida</taxon>
        <taxon>Pronocephalata</taxon>
        <taxon>Paramphistomoidea</taxon>
        <taxon>Paramphistomidae</taxon>
        <taxon>Calicophoron</taxon>
    </lineage>
</organism>
<dbReference type="EMBL" id="CAXLJL010000068">
    <property type="protein sequence ID" value="CAL5130586.1"/>
    <property type="molecule type" value="Genomic_DNA"/>
</dbReference>
<dbReference type="AlphaFoldDB" id="A0AAV2T2V8"/>
<accession>A0AAV2T2V8</accession>
<protein>
    <submittedName>
        <fullName evidence="1">Uncharacterized protein</fullName>
    </submittedName>
</protein>
<sequence length="190" mass="20327">MEIDKCLIMAHNYSEVAYHAHWQPQTKRSTQHGNACHRNRLKDEICGVPVRSTGSHCTVQILNAGLEQGPVRLDDMPRSFDGISPGQPSVAPKGSSDISLQAGNAPVKPPCWLGGIKNSITAEAESAQCTSGRIGSQKASLLLPEAAEKASARIRKLKNLAVVESKDKQQNASGTIVRGILRIPDLSGLS</sequence>
<gene>
    <name evidence="1" type="ORF">CDAUBV1_LOCUS2765</name>
</gene>
<evidence type="ECO:0000313" key="2">
    <source>
        <dbReference type="Proteomes" id="UP001497525"/>
    </source>
</evidence>
<comment type="caution">
    <text evidence="1">The sequence shown here is derived from an EMBL/GenBank/DDBJ whole genome shotgun (WGS) entry which is preliminary data.</text>
</comment>